<keyword evidence="1" id="KW-1185">Reference proteome</keyword>
<name>A0A6J0PM91_ELAGV</name>
<dbReference type="AlphaFoldDB" id="A0A6J0PM91"/>
<protein>
    <submittedName>
        <fullName evidence="2">Uncharacterized protein LOC105049701</fullName>
    </submittedName>
</protein>
<accession>A0A6J0PM91</accession>
<gene>
    <name evidence="2" type="primary">LOC105049701</name>
</gene>
<reference evidence="2" key="1">
    <citation type="submission" date="2025-08" db="UniProtKB">
        <authorList>
            <consortium name="RefSeq"/>
        </authorList>
    </citation>
    <scope>IDENTIFICATION</scope>
</reference>
<evidence type="ECO:0000313" key="2">
    <source>
        <dbReference type="RefSeq" id="XP_019707773.1"/>
    </source>
</evidence>
<dbReference type="Proteomes" id="UP000504607">
    <property type="component" value="Chromosome 8"/>
</dbReference>
<dbReference type="RefSeq" id="XP_019707773.1">
    <property type="nucleotide sequence ID" value="XM_019852214.1"/>
</dbReference>
<dbReference type="PANTHER" id="PTHR39104:SF1">
    <property type="entry name" value="AMINO ACID-LIGASE"/>
    <property type="match status" value="1"/>
</dbReference>
<dbReference type="PANTHER" id="PTHR39104">
    <property type="entry name" value="AMINO ACID-LIGASE"/>
    <property type="match status" value="1"/>
</dbReference>
<sequence>MPAMAMVARPYPMVKALRQGIKGALVAGGKHSHLYTFLNIQISAGLQFSDLEDENYLSFKRKVRLENECPLKKNRVTEGNSCMLEFGDRQLSDDDSLCIKRRLKLEDDNSFKKRKITECNSDSVNKQSKLETVVPKTGFSYGCINEHGKRLREEETVPTIPSKRVC</sequence>
<dbReference type="OrthoDB" id="751983at2759"/>
<evidence type="ECO:0000313" key="1">
    <source>
        <dbReference type="Proteomes" id="UP000504607"/>
    </source>
</evidence>
<dbReference type="InParanoid" id="A0A6J0PM91"/>
<organism evidence="1 2">
    <name type="scientific">Elaeis guineensis var. tenera</name>
    <name type="common">Oil palm</name>
    <dbReference type="NCBI Taxonomy" id="51953"/>
    <lineage>
        <taxon>Eukaryota</taxon>
        <taxon>Viridiplantae</taxon>
        <taxon>Streptophyta</taxon>
        <taxon>Embryophyta</taxon>
        <taxon>Tracheophyta</taxon>
        <taxon>Spermatophyta</taxon>
        <taxon>Magnoliopsida</taxon>
        <taxon>Liliopsida</taxon>
        <taxon>Arecaceae</taxon>
        <taxon>Arecoideae</taxon>
        <taxon>Cocoseae</taxon>
        <taxon>Elaeidinae</taxon>
        <taxon>Elaeis</taxon>
    </lineage>
</organism>
<proteinExistence type="predicted"/>